<comment type="caution">
    <text evidence="6">The sequence shown here is derived from an EMBL/GenBank/DDBJ whole genome shotgun (WGS) entry which is preliminary data.</text>
</comment>
<name>A0ABX5F5H7_9CHRO</name>
<gene>
    <name evidence="6" type="ORF">C7B81_13315</name>
</gene>
<dbReference type="SUPFAM" id="SSF50199">
    <property type="entry name" value="Staphylococcal nuclease"/>
    <property type="match status" value="1"/>
</dbReference>
<evidence type="ECO:0000259" key="5">
    <source>
        <dbReference type="PROSITE" id="PS50830"/>
    </source>
</evidence>
<dbReference type="PROSITE" id="PS50830">
    <property type="entry name" value="TNASE_3"/>
    <property type="match status" value="1"/>
</dbReference>
<keyword evidence="2" id="KW-0255">Endonuclease</keyword>
<keyword evidence="4" id="KW-0732">Signal</keyword>
<dbReference type="Pfam" id="PF05901">
    <property type="entry name" value="Excalibur"/>
    <property type="match status" value="1"/>
</dbReference>
<dbReference type="EMBL" id="PVWP01000009">
    <property type="protein sequence ID" value="PSB36545.1"/>
    <property type="molecule type" value="Genomic_DNA"/>
</dbReference>
<dbReference type="SMART" id="SM00318">
    <property type="entry name" value="SNc"/>
    <property type="match status" value="1"/>
</dbReference>
<dbReference type="PANTHER" id="PTHR12302:SF3">
    <property type="entry name" value="SERINE_THREONINE-PROTEIN KINASE 31"/>
    <property type="match status" value="1"/>
</dbReference>
<feature type="chain" id="PRO_5045422747" evidence="4">
    <location>
        <begin position="24"/>
        <end position="227"/>
    </location>
</feature>
<protein>
    <submittedName>
        <fullName evidence="6">Nuclease</fullName>
    </submittedName>
</protein>
<dbReference type="PROSITE" id="PS01284">
    <property type="entry name" value="TNASE_2"/>
    <property type="match status" value="1"/>
</dbReference>
<proteinExistence type="predicted"/>
<reference evidence="6 7" key="1">
    <citation type="submission" date="2018-03" db="EMBL/GenBank/DDBJ databases">
        <title>The ancient ancestry and fast evolution of plastids.</title>
        <authorList>
            <person name="Moore K.R."/>
            <person name="Magnabosco C."/>
            <person name="Momper L."/>
            <person name="Gold D.A."/>
            <person name="Bosak T."/>
            <person name="Fournier G.P."/>
        </authorList>
    </citation>
    <scope>NUCLEOTIDE SEQUENCE [LARGE SCALE GENOMIC DNA]</scope>
    <source>
        <strain evidence="6 7">CCALA 015</strain>
    </source>
</reference>
<dbReference type="InterPro" id="IPR008613">
    <property type="entry name" value="Excalibur_Ca-bd_domain"/>
</dbReference>
<evidence type="ECO:0000313" key="6">
    <source>
        <dbReference type="EMBL" id="PSB36545.1"/>
    </source>
</evidence>
<evidence type="ECO:0000256" key="2">
    <source>
        <dbReference type="ARBA" id="ARBA00022759"/>
    </source>
</evidence>
<feature type="domain" description="TNase-like" evidence="5">
    <location>
        <begin position="20"/>
        <end position="146"/>
    </location>
</feature>
<dbReference type="Proteomes" id="UP000238218">
    <property type="component" value="Unassembled WGS sequence"/>
</dbReference>
<organism evidence="6 7">
    <name type="scientific">Aphanothece cf. minutissima CCALA 015</name>
    <dbReference type="NCBI Taxonomy" id="2107695"/>
    <lineage>
        <taxon>Bacteria</taxon>
        <taxon>Bacillati</taxon>
        <taxon>Cyanobacteriota</taxon>
        <taxon>Cyanophyceae</taxon>
        <taxon>Oscillatoriophycideae</taxon>
        <taxon>Chroococcales</taxon>
        <taxon>Aphanothecaceae</taxon>
        <taxon>Aphanothece</taxon>
    </lineage>
</organism>
<dbReference type="InterPro" id="IPR035437">
    <property type="entry name" value="SNase_OB-fold_sf"/>
</dbReference>
<dbReference type="InterPro" id="IPR002071">
    <property type="entry name" value="Thermonucl_AS"/>
</dbReference>
<evidence type="ECO:0000313" key="7">
    <source>
        <dbReference type="Proteomes" id="UP000238218"/>
    </source>
</evidence>
<sequence>MGLPALIASAVLILAMAPLSAMAATVISVGDGDTLRVEEAGRKLTIRVACIDAPETAQAPYGQQARQALQALLPIGSTVTLKVQTRDRYGRTVAEVFAPNGANAGLTLVQQGNAFAYRQYLKQCDEWAYLDREKLAERYRIGVWRFDGGIQRPWDFRAARRGGQSQPVTRPQRPVNLTIINGGSRPSSGRRWYCRNVSSWEHAQQLLREGHTYLDGDGDGEACEALR</sequence>
<dbReference type="Pfam" id="PF00565">
    <property type="entry name" value="SNase"/>
    <property type="match status" value="1"/>
</dbReference>
<keyword evidence="7" id="KW-1185">Reference proteome</keyword>
<dbReference type="RefSeq" id="WP_106222485.1">
    <property type="nucleotide sequence ID" value="NZ_PVWP01000009.1"/>
</dbReference>
<evidence type="ECO:0000256" key="3">
    <source>
        <dbReference type="ARBA" id="ARBA00022801"/>
    </source>
</evidence>
<keyword evidence="1" id="KW-0540">Nuclease</keyword>
<accession>A0ABX5F5H7</accession>
<dbReference type="PROSITE" id="PS01123">
    <property type="entry name" value="TNASE_1"/>
    <property type="match status" value="1"/>
</dbReference>
<dbReference type="Gene3D" id="2.40.50.90">
    <property type="match status" value="1"/>
</dbReference>
<keyword evidence="3" id="KW-0378">Hydrolase</keyword>
<evidence type="ECO:0000256" key="1">
    <source>
        <dbReference type="ARBA" id="ARBA00022722"/>
    </source>
</evidence>
<dbReference type="InterPro" id="IPR016071">
    <property type="entry name" value="Staphylococal_nuclease_OB-fold"/>
</dbReference>
<dbReference type="PANTHER" id="PTHR12302">
    <property type="entry name" value="EBNA2 BINDING PROTEIN P100"/>
    <property type="match status" value="1"/>
</dbReference>
<feature type="signal peptide" evidence="4">
    <location>
        <begin position="1"/>
        <end position="23"/>
    </location>
</feature>
<evidence type="ECO:0000256" key="4">
    <source>
        <dbReference type="SAM" id="SignalP"/>
    </source>
</evidence>